<dbReference type="GO" id="GO:0005200">
    <property type="term" value="F:structural constituent of cytoskeleton"/>
    <property type="evidence" value="ECO:0007669"/>
    <property type="project" value="TreeGrafter"/>
</dbReference>
<accession>A0A511DWX2</accession>
<reference evidence="5" key="1">
    <citation type="submission" date="2019-07" db="EMBL/GenBank/DDBJ databases">
        <title>Whole genome shotgun sequence of Lactobacillus kefiri NBRC 15888.</title>
        <authorList>
            <person name="Hosoyama A."/>
            <person name="Uohara A."/>
            <person name="Ohji S."/>
            <person name="Ichikawa N."/>
        </authorList>
    </citation>
    <scope>NUCLEOTIDE SEQUENCE [LARGE SCALE GENOMIC DNA]</scope>
    <source>
        <strain evidence="5">NBRC 15888</strain>
    </source>
</reference>
<sequence>MKKIILMSVGLSALLLSSPILAKSNHVSLKVNPITGNQTSVNGETTKLATIKVLHNKTLLGKGTASKRGAFKITLKVPIKNGWKYTIQATKRGFAAKKYTVTALYASTKTDQAQSNNYQDEIHDLQNTIVSLQSQLNDLKNKPQQATTTDQAQSNNYQNEIHDLQNTIVSLQSQLNDLKNKPQQATTTIINGDSGTEDGSDSYDKNKDYWSGTSQNMYVDDGSVMLYTDGNSGSDSVDRVFGKTDKIHTIKTWVNNSVEGLYPVEYNGQKLFVDKGDVTKLDADNSSNQLYYKDGSYFANYSPEKSNVKTFNGLYWNEYTPTGIYYWKFRDGSWHDDSNDSNPAPTANQKKIKELQDQIQTIDKQRSAINQNMAQVETSINKSDPNENEDIPSSEKLDEYNTGESIDQLKESLSYRTNDLATDTEKLNKLNSSDDDYYVVTSKIKQDNEWIERINKEISDYNSMTKTIAGFGGQAGYLKKAQEYLDQYNALKSKLSDLTKQSNDLNNQINSLEAQIDTLENQQD</sequence>
<evidence type="ECO:0000313" key="5">
    <source>
        <dbReference type="EMBL" id="GEL29330.1"/>
    </source>
</evidence>
<evidence type="ECO:0000313" key="6">
    <source>
        <dbReference type="Proteomes" id="UP000321893"/>
    </source>
</evidence>
<dbReference type="AlphaFoldDB" id="A0A511DWX2"/>
<dbReference type="Gene3D" id="1.10.287.1490">
    <property type="match status" value="1"/>
</dbReference>
<protein>
    <recommendedName>
        <fullName evidence="4">Bacterial Ig domain-containing protein</fullName>
    </recommendedName>
</protein>
<dbReference type="SUPFAM" id="SSF58100">
    <property type="entry name" value="Bacterial hemolysins"/>
    <property type="match status" value="1"/>
</dbReference>
<dbReference type="InterPro" id="IPR041498">
    <property type="entry name" value="Big_6"/>
</dbReference>
<keyword evidence="1" id="KW-0175">Coiled coil</keyword>
<keyword evidence="3" id="KW-0732">Signal</keyword>
<dbReference type="PANTHER" id="PTHR47357:SF1">
    <property type="entry name" value="SPINDLE POLE BODY COMPONENT 110"/>
    <property type="match status" value="1"/>
</dbReference>
<dbReference type="Proteomes" id="UP000321893">
    <property type="component" value="Unassembled WGS sequence"/>
</dbReference>
<keyword evidence="6" id="KW-1185">Reference proteome</keyword>
<comment type="caution">
    <text evidence="5">The sequence shown here is derived from an EMBL/GenBank/DDBJ whole genome shotgun (WGS) entry which is preliminary data.</text>
</comment>
<proteinExistence type="predicted"/>
<feature type="domain" description="Bacterial Ig" evidence="4">
    <location>
        <begin position="30"/>
        <end position="102"/>
    </location>
</feature>
<feature type="coiled-coil region" evidence="1">
    <location>
        <begin position="115"/>
        <end position="181"/>
    </location>
</feature>
<dbReference type="GO" id="GO:0005856">
    <property type="term" value="C:cytoskeleton"/>
    <property type="evidence" value="ECO:0007669"/>
    <property type="project" value="TreeGrafter"/>
</dbReference>
<evidence type="ECO:0000256" key="2">
    <source>
        <dbReference type="SAM" id="MobiDB-lite"/>
    </source>
</evidence>
<feature type="coiled-coil region" evidence="1">
    <location>
        <begin position="481"/>
        <end position="522"/>
    </location>
</feature>
<feature type="region of interest" description="Disordered" evidence="2">
    <location>
        <begin position="188"/>
        <end position="208"/>
    </location>
</feature>
<dbReference type="Pfam" id="PF17936">
    <property type="entry name" value="Big_6"/>
    <property type="match status" value="1"/>
</dbReference>
<dbReference type="EMBL" id="BJVK01000047">
    <property type="protein sequence ID" value="GEL29330.1"/>
    <property type="molecule type" value="Genomic_DNA"/>
</dbReference>
<organism evidence="5 6">
    <name type="scientific">Lentilactobacillus kefiri</name>
    <name type="common">Lactobacillus kefiri</name>
    <dbReference type="NCBI Taxonomy" id="33962"/>
    <lineage>
        <taxon>Bacteria</taxon>
        <taxon>Bacillati</taxon>
        <taxon>Bacillota</taxon>
        <taxon>Bacilli</taxon>
        <taxon>Lactobacillales</taxon>
        <taxon>Lactobacillaceae</taxon>
        <taxon>Lentilactobacillus</taxon>
    </lineage>
</organism>
<feature type="chain" id="PRO_5021748369" description="Bacterial Ig domain-containing protein" evidence="3">
    <location>
        <begin position="23"/>
        <end position="524"/>
    </location>
</feature>
<dbReference type="OrthoDB" id="384217at2"/>
<name>A0A511DWX2_LENKE</name>
<evidence type="ECO:0000256" key="3">
    <source>
        <dbReference type="SAM" id="SignalP"/>
    </source>
</evidence>
<feature type="signal peptide" evidence="3">
    <location>
        <begin position="1"/>
        <end position="22"/>
    </location>
</feature>
<dbReference type="PANTHER" id="PTHR47357">
    <property type="entry name" value="COP1-INTERACTIVE PROTEIN 1"/>
    <property type="match status" value="1"/>
</dbReference>
<evidence type="ECO:0000256" key="1">
    <source>
        <dbReference type="SAM" id="Coils"/>
    </source>
</evidence>
<feature type="region of interest" description="Disordered" evidence="2">
    <location>
        <begin position="377"/>
        <end position="402"/>
    </location>
</feature>
<dbReference type="RefSeq" id="WP_057961354.1">
    <property type="nucleotide sequence ID" value="NZ_BJVK01000047.1"/>
</dbReference>
<gene>
    <name evidence="5" type="ORF">LKE01_21500</name>
</gene>
<evidence type="ECO:0000259" key="4">
    <source>
        <dbReference type="Pfam" id="PF17936"/>
    </source>
</evidence>